<evidence type="ECO:0000313" key="1">
    <source>
        <dbReference type="EMBL" id="CAK8673773.1"/>
    </source>
</evidence>
<dbReference type="InterPro" id="IPR042655">
    <property type="entry name" value="LRC72"/>
</dbReference>
<evidence type="ECO:0008006" key="3">
    <source>
        <dbReference type="Google" id="ProtNLM"/>
    </source>
</evidence>
<dbReference type="SUPFAM" id="SSF52075">
    <property type="entry name" value="Outer arm dynein light chain 1"/>
    <property type="match status" value="1"/>
</dbReference>
<gene>
    <name evidence="1" type="ORF">CVLEPA_LOCUS3529</name>
</gene>
<dbReference type="InterPro" id="IPR032675">
    <property type="entry name" value="LRR_dom_sf"/>
</dbReference>
<evidence type="ECO:0000313" key="2">
    <source>
        <dbReference type="Proteomes" id="UP001642483"/>
    </source>
</evidence>
<dbReference type="PANTHER" id="PTHR46759">
    <property type="entry name" value="LEUCINE-RICH REPEAT-CONTAINING PROTEIN 72"/>
    <property type="match status" value="1"/>
</dbReference>
<name>A0ABP0F6R4_CLALP</name>
<dbReference type="Gene3D" id="3.80.10.10">
    <property type="entry name" value="Ribonuclease Inhibitor"/>
    <property type="match status" value="1"/>
</dbReference>
<comment type="caution">
    <text evidence="1">The sequence shown here is derived from an EMBL/GenBank/DDBJ whole genome shotgun (WGS) entry which is preliminary data.</text>
</comment>
<dbReference type="Pfam" id="PF14580">
    <property type="entry name" value="LRR_9"/>
    <property type="match status" value="1"/>
</dbReference>
<dbReference type="EMBL" id="CAWYQH010000002">
    <property type="protein sequence ID" value="CAK8673773.1"/>
    <property type="molecule type" value="Genomic_DNA"/>
</dbReference>
<dbReference type="Proteomes" id="UP001642483">
    <property type="component" value="Unassembled WGS sequence"/>
</dbReference>
<dbReference type="PANTHER" id="PTHR46759:SF1">
    <property type="entry name" value="LEUCINE-RICH REPEAT-CONTAINING PROTEIN 72"/>
    <property type="match status" value="1"/>
</dbReference>
<proteinExistence type="predicted"/>
<accession>A0ABP0F6R4</accession>
<sequence>MNSDEVVNSLMKRQNIKQDINVIELYLGKQSLTSVNSLRRFRMLQRLWLNSNKLRNLLSPVTQHCFLHHNFRITELHLQNNELCEIRGTLSHLRYLQVLMLQKNQLANLNEVLQELFPLQALHVLNLFDNPLAQEPGYRLLLVHTLPPVERLDRQEVTAKEKKQAREIYEANREAVKASIAFGRRADINPSLLHTLNRYQPSRSTITPAKYNVQTIRREMNLQSRRSVMQYTTFDWARIPSCEERRLGAAVPSPQNLTVKFR</sequence>
<reference evidence="1 2" key="1">
    <citation type="submission" date="2024-02" db="EMBL/GenBank/DDBJ databases">
        <authorList>
            <person name="Daric V."/>
            <person name="Darras S."/>
        </authorList>
    </citation>
    <scope>NUCLEOTIDE SEQUENCE [LARGE SCALE GENOMIC DNA]</scope>
</reference>
<protein>
    <recommendedName>
        <fullName evidence="3">Leucine-rich repeat-containing protein 72</fullName>
    </recommendedName>
</protein>
<organism evidence="1 2">
    <name type="scientific">Clavelina lepadiformis</name>
    <name type="common">Light-bulb sea squirt</name>
    <name type="synonym">Ascidia lepadiformis</name>
    <dbReference type="NCBI Taxonomy" id="159417"/>
    <lineage>
        <taxon>Eukaryota</taxon>
        <taxon>Metazoa</taxon>
        <taxon>Chordata</taxon>
        <taxon>Tunicata</taxon>
        <taxon>Ascidiacea</taxon>
        <taxon>Aplousobranchia</taxon>
        <taxon>Clavelinidae</taxon>
        <taxon>Clavelina</taxon>
    </lineage>
</organism>
<keyword evidence="2" id="KW-1185">Reference proteome</keyword>